<evidence type="ECO:0000256" key="8">
    <source>
        <dbReference type="ARBA" id="ARBA00023251"/>
    </source>
</evidence>
<dbReference type="PROSITE" id="PS51012">
    <property type="entry name" value="ABC_TM2"/>
    <property type="match status" value="1"/>
</dbReference>
<gene>
    <name evidence="11" type="ORF">EDD28_1343</name>
</gene>
<protein>
    <recommendedName>
        <fullName evidence="9">Transport permease protein</fullName>
    </recommendedName>
</protein>
<feature type="transmembrane region" description="Helical" evidence="9">
    <location>
        <begin position="217"/>
        <end position="237"/>
    </location>
</feature>
<sequence length="242" mass="25520">MNPHLTLATAGRVLRQLRRDRRTIALVVALPCVILGLLAWMFDGTDVLDRFGPIAVGLFPLLVMFLVTSVAMLRERTSGTLERLMTTPIGRGDVIAGYALAFGALATVQAAVVTGFAVLVGMDVEGPIGLVLAVAVVSALLGSAVGLAGSAIARTEFQAVQLMPAFVFPQLVVCGLLMPREAMPEVLEWISRVLPLTYAVEALGSLTRGGGWADVRGAVGVMVLWLAGAMVLGGLTLRRRTE</sequence>
<feature type="transmembrane region" description="Helical" evidence="9">
    <location>
        <begin position="24"/>
        <end position="42"/>
    </location>
</feature>
<evidence type="ECO:0000256" key="1">
    <source>
        <dbReference type="ARBA" id="ARBA00004651"/>
    </source>
</evidence>
<keyword evidence="8" id="KW-0046">Antibiotic resistance</keyword>
<keyword evidence="5 9" id="KW-0812">Transmembrane</keyword>
<dbReference type="OrthoDB" id="9776218at2"/>
<dbReference type="GO" id="GO:0046677">
    <property type="term" value="P:response to antibiotic"/>
    <property type="evidence" value="ECO:0007669"/>
    <property type="project" value="UniProtKB-KW"/>
</dbReference>
<name>A0A3N2DAM5_9MICO</name>
<dbReference type="Pfam" id="PF01061">
    <property type="entry name" value="ABC2_membrane"/>
    <property type="match status" value="1"/>
</dbReference>
<feature type="transmembrane region" description="Helical" evidence="9">
    <location>
        <begin position="159"/>
        <end position="178"/>
    </location>
</feature>
<dbReference type="EMBL" id="RKHQ01000001">
    <property type="protein sequence ID" value="ROR96752.1"/>
    <property type="molecule type" value="Genomic_DNA"/>
</dbReference>
<dbReference type="PANTHER" id="PTHR30294:SF38">
    <property type="entry name" value="TRANSPORT PERMEASE PROTEIN"/>
    <property type="match status" value="1"/>
</dbReference>
<feature type="transmembrane region" description="Helical" evidence="9">
    <location>
        <begin position="94"/>
        <end position="122"/>
    </location>
</feature>
<comment type="subcellular location">
    <subcellularLocation>
        <location evidence="1 9">Cell membrane</location>
        <topology evidence="1 9">Multi-pass membrane protein</topology>
    </subcellularLocation>
</comment>
<dbReference type="InterPro" id="IPR051449">
    <property type="entry name" value="ABC-2_transporter_component"/>
</dbReference>
<dbReference type="InterPro" id="IPR047817">
    <property type="entry name" value="ABC2_TM_bact-type"/>
</dbReference>
<evidence type="ECO:0000256" key="2">
    <source>
        <dbReference type="ARBA" id="ARBA00007783"/>
    </source>
</evidence>
<comment type="similarity">
    <text evidence="2 9">Belongs to the ABC-2 integral membrane protein family.</text>
</comment>
<dbReference type="GO" id="GO:0140359">
    <property type="term" value="F:ABC-type transporter activity"/>
    <property type="evidence" value="ECO:0007669"/>
    <property type="project" value="InterPro"/>
</dbReference>
<dbReference type="InterPro" id="IPR013525">
    <property type="entry name" value="ABC2_TM"/>
</dbReference>
<evidence type="ECO:0000259" key="10">
    <source>
        <dbReference type="PROSITE" id="PS51012"/>
    </source>
</evidence>
<evidence type="ECO:0000256" key="5">
    <source>
        <dbReference type="ARBA" id="ARBA00022692"/>
    </source>
</evidence>
<accession>A0A3N2DAM5</accession>
<reference evidence="11 12" key="1">
    <citation type="submission" date="2018-11" db="EMBL/GenBank/DDBJ databases">
        <title>Sequencing the genomes of 1000 actinobacteria strains.</title>
        <authorList>
            <person name="Klenk H.-P."/>
        </authorList>
    </citation>
    <scope>NUCLEOTIDE SEQUENCE [LARGE SCALE GENOMIC DNA]</scope>
    <source>
        <strain evidence="11 12">DSM 13521</strain>
    </source>
</reference>
<keyword evidence="7 9" id="KW-0472">Membrane</keyword>
<keyword evidence="12" id="KW-1185">Reference proteome</keyword>
<feature type="transmembrane region" description="Helical" evidence="9">
    <location>
        <begin position="128"/>
        <end position="152"/>
    </location>
</feature>
<feature type="domain" description="ABC transmembrane type-2" evidence="10">
    <location>
        <begin position="14"/>
        <end position="240"/>
    </location>
</feature>
<dbReference type="Proteomes" id="UP000275356">
    <property type="component" value="Unassembled WGS sequence"/>
</dbReference>
<dbReference type="InterPro" id="IPR000412">
    <property type="entry name" value="ABC_2_transport"/>
</dbReference>
<evidence type="ECO:0000256" key="6">
    <source>
        <dbReference type="ARBA" id="ARBA00022989"/>
    </source>
</evidence>
<dbReference type="PANTHER" id="PTHR30294">
    <property type="entry name" value="MEMBRANE COMPONENT OF ABC TRANSPORTER YHHJ-RELATED"/>
    <property type="match status" value="1"/>
</dbReference>
<evidence type="ECO:0000256" key="3">
    <source>
        <dbReference type="ARBA" id="ARBA00022448"/>
    </source>
</evidence>
<organism evidence="11 12">
    <name type="scientific">Salana multivorans</name>
    <dbReference type="NCBI Taxonomy" id="120377"/>
    <lineage>
        <taxon>Bacteria</taxon>
        <taxon>Bacillati</taxon>
        <taxon>Actinomycetota</taxon>
        <taxon>Actinomycetes</taxon>
        <taxon>Micrococcales</taxon>
        <taxon>Beutenbergiaceae</taxon>
        <taxon>Salana</taxon>
    </lineage>
</organism>
<evidence type="ECO:0000256" key="7">
    <source>
        <dbReference type="ARBA" id="ARBA00023136"/>
    </source>
</evidence>
<dbReference type="RefSeq" id="WP_123738890.1">
    <property type="nucleotide sequence ID" value="NZ_CALFQU010000041.1"/>
</dbReference>
<proteinExistence type="inferred from homology"/>
<dbReference type="PIRSF" id="PIRSF006648">
    <property type="entry name" value="DrrB"/>
    <property type="match status" value="1"/>
</dbReference>
<comment type="caution">
    <text evidence="11">The sequence shown here is derived from an EMBL/GenBank/DDBJ whole genome shotgun (WGS) entry which is preliminary data.</text>
</comment>
<evidence type="ECO:0000313" key="12">
    <source>
        <dbReference type="Proteomes" id="UP000275356"/>
    </source>
</evidence>
<evidence type="ECO:0000256" key="9">
    <source>
        <dbReference type="RuleBase" id="RU361157"/>
    </source>
</evidence>
<keyword evidence="6 9" id="KW-1133">Transmembrane helix</keyword>
<dbReference type="GO" id="GO:0043190">
    <property type="term" value="C:ATP-binding cassette (ABC) transporter complex"/>
    <property type="evidence" value="ECO:0007669"/>
    <property type="project" value="InterPro"/>
</dbReference>
<keyword evidence="3 9" id="KW-0813">Transport</keyword>
<keyword evidence="4 9" id="KW-1003">Cell membrane</keyword>
<feature type="transmembrane region" description="Helical" evidence="9">
    <location>
        <begin position="54"/>
        <end position="73"/>
    </location>
</feature>
<dbReference type="AlphaFoldDB" id="A0A3N2DAM5"/>
<evidence type="ECO:0000313" key="11">
    <source>
        <dbReference type="EMBL" id="ROR96752.1"/>
    </source>
</evidence>
<evidence type="ECO:0000256" key="4">
    <source>
        <dbReference type="ARBA" id="ARBA00022475"/>
    </source>
</evidence>